<evidence type="ECO:0000313" key="2">
    <source>
        <dbReference type="EMBL" id="CAE7384534.1"/>
    </source>
</evidence>
<comment type="caution">
    <text evidence="2">The sequence shown here is derived from an EMBL/GenBank/DDBJ whole genome shotgun (WGS) entry which is preliminary data.</text>
</comment>
<name>A0A812QJE8_9DINO</name>
<gene>
    <name evidence="2" type="ORF">SNAT2548_LOCUS20977</name>
</gene>
<proteinExistence type="predicted"/>
<feature type="transmembrane region" description="Helical" evidence="1">
    <location>
        <begin position="105"/>
        <end position="127"/>
    </location>
</feature>
<evidence type="ECO:0000313" key="3">
    <source>
        <dbReference type="Proteomes" id="UP000604046"/>
    </source>
</evidence>
<keyword evidence="1" id="KW-0472">Membrane</keyword>
<feature type="transmembrane region" description="Helical" evidence="1">
    <location>
        <begin position="147"/>
        <end position="173"/>
    </location>
</feature>
<keyword evidence="1" id="KW-0812">Transmembrane</keyword>
<protein>
    <submittedName>
        <fullName evidence="2">Uncharacterized protein</fullName>
    </submittedName>
</protein>
<reference evidence="2" key="1">
    <citation type="submission" date="2021-02" db="EMBL/GenBank/DDBJ databases">
        <authorList>
            <person name="Dougan E. K."/>
            <person name="Rhodes N."/>
            <person name="Thang M."/>
            <person name="Chan C."/>
        </authorList>
    </citation>
    <scope>NUCLEOTIDE SEQUENCE</scope>
</reference>
<dbReference type="Proteomes" id="UP000604046">
    <property type="component" value="Unassembled WGS sequence"/>
</dbReference>
<keyword evidence="1" id="KW-1133">Transmembrane helix</keyword>
<organism evidence="2 3">
    <name type="scientific">Symbiodinium natans</name>
    <dbReference type="NCBI Taxonomy" id="878477"/>
    <lineage>
        <taxon>Eukaryota</taxon>
        <taxon>Sar</taxon>
        <taxon>Alveolata</taxon>
        <taxon>Dinophyceae</taxon>
        <taxon>Suessiales</taxon>
        <taxon>Symbiodiniaceae</taxon>
        <taxon>Symbiodinium</taxon>
    </lineage>
</organism>
<keyword evidence="3" id="KW-1185">Reference proteome</keyword>
<sequence length="228" mass="25094">MSLVPVTSSLGSTRAPLPHKPIARSVAGATTRWHPCITSSLAVAFLTCAHPRRRQRVKAAGSDAELPEAEAAPAKEKFGFLGKLRKKLPKKPSAEEMKKYGAGMVFSYSFVGSLNMCMMVALSWPLFIMRTGNSPILFSPLKLKPQYMVYLTAVYFSYGSCTTPFLLAFALLLAPFFSKLLTGFQKRLGCPKWLAFIIMGFLMAACYLLALPLLIALTCAAFRQPVWK</sequence>
<dbReference type="AlphaFoldDB" id="A0A812QJE8"/>
<accession>A0A812QJE8</accession>
<dbReference type="EMBL" id="CAJNDS010002231">
    <property type="protein sequence ID" value="CAE7384534.1"/>
    <property type="molecule type" value="Genomic_DNA"/>
</dbReference>
<evidence type="ECO:0000256" key="1">
    <source>
        <dbReference type="SAM" id="Phobius"/>
    </source>
</evidence>
<dbReference type="OrthoDB" id="245563at2759"/>
<feature type="transmembrane region" description="Helical" evidence="1">
    <location>
        <begin position="193"/>
        <end position="223"/>
    </location>
</feature>